<feature type="region of interest" description="Disordered" evidence="1">
    <location>
        <begin position="45"/>
        <end position="113"/>
    </location>
</feature>
<proteinExistence type="predicted"/>
<dbReference type="OrthoDB" id="5189092at2"/>
<dbReference type="AlphaFoldDB" id="A0A2T0YQU8"/>
<organism evidence="2 3">
    <name type="scientific">Nesterenkonia sandarakina</name>
    <dbReference type="NCBI Taxonomy" id="272918"/>
    <lineage>
        <taxon>Bacteria</taxon>
        <taxon>Bacillati</taxon>
        <taxon>Actinomycetota</taxon>
        <taxon>Actinomycetes</taxon>
        <taxon>Micrococcales</taxon>
        <taxon>Micrococcaceae</taxon>
        <taxon>Nesterenkonia</taxon>
    </lineage>
</organism>
<feature type="compositionally biased region" description="Acidic residues" evidence="1">
    <location>
        <begin position="77"/>
        <end position="106"/>
    </location>
</feature>
<dbReference type="Proteomes" id="UP000238217">
    <property type="component" value="Unassembled WGS sequence"/>
</dbReference>
<dbReference type="EMBL" id="PVTY01000004">
    <property type="protein sequence ID" value="PRZ17777.1"/>
    <property type="molecule type" value="Genomic_DNA"/>
</dbReference>
<feature type="compositionally biased region" description="Acidic residues" evidence="1">
    <location>
        <begin position="45"/>
        <end position="58"/>
    </location>
</feature>
<name>A0A2T0YQU8_9MICC</name>
<reference evidence="2 3" key="1">
    <citation type="submission" date="2018-03" db="EMBL/GenBank/DDBJ databases">
        <title>Comparative analysis of microorganisms from saline springs in Andes Mountain Range, Colombia.</title>
        <authorList>
            <person name="Rubin E."/>
        </authorList>
    </citation>
    <scope>NUCLEOTIDE SEQUENCE [LARGE SCALE GENOMIC DNA]</scope>
    <source>
        <strain evidence="2 3">CG 35</strain>
    </source>
</reference>
<evidence type="ECO:0000313" key="2">
    <source>
        <dbReference type="EMBL" id="PRZ17777.1"/>
    </source>
</evidence>
<sequence length="236" mass="24994">MSSQRRRQSAEVYRRRRILAGVLAVVLLVLAGWLTSLAMGWGQDAEDADTSETAEGDVGEAAGEDQAGPVPAASEEPGSDTEDAEGQDAAEEQDATEEQAQDEPAEDGSCRTGDLEVRASTGSESYGPGFAPMLVMEVENTADYACEADLGTAEQEFLVEHAGATVFSTAECSVSRESLPVQLEPGQVEQAHFTWPRSDSAQDCAEPTSLDPGNYELTVSLSGVRSEPHEFSMNAG</sequence>
<evidence type="ECO:0000256" key="1">
    <source>
        <dbReference type="SAM" id="MobiDB-lite"/>
    </source>
</evidence>
<keyword evidence="3" id="KW-1185">Reference proteome</keyword>
<accession>A0A2T0YQU8</accession>
<comment type="caution">
    <text evidence="2">The sequence shown here is derived from an EMBL/GenBank/DDBJ whole genome shotgun (WGS) entry which is preliminary data.</text>
</comment>
<gene>
    <name evidence="2" type="ORF">BCL67_104126</name>
</gene>
<evidence type="ECO:0000313" key="3">
    <source>
        <dbReference type="Proteomes" id="UP000238217"/>
    </source>
</evidence>
<protein>
    <submittedName>
        <fullName evidence="2">Uncharacterized protein</fullName>
    </submittedName>
</protein>
<dbReference type="RefSeq" id="WP_146131074.1">
    <property type="nucleotide sequence ID" value="NZ_PVTY01000004.1"/>
</dbReference>